<sequence>MNIRKIKPEDAPVIVDLLEQLGYPNTSSFIDDKIKLLLSNQNEYCMVAEDQFNYVIAFISIHIIPQIALQGDFARISYFAVDEKQRGKGLGKILEEYCTQIARERNCDRIELHSHSRREKAHKFYFRQGYTDSPKYLVKKL</sequence>
<feature type="domain" description="N-acetyltransferase" evidence="3">
    <location>
        <begin position="1"/>
        <end position="141"/>
    </location>
</feature>
<dbReference type="EC" id="2.3.-.-" evidence="4"/>
<organism evidence="4 5">
    <name type="scientific">Pseudopedobacter beijingensis</name>
    <dbReference type="NCBI Taxonomy" id="1207056"/>
    <lineage>
        <taxon>Bacteria</taxon>
        <taxon>Pseudomonadati</taxon>
        <taxon>Bacteroidota</taxon>
        <taxon>Sphingobacteriia</taxon>
        <taxon>Sphingobacteriales</taxon>
        <taxon>Sphingobacteriaceae</taxon>
        <taxon>Pseudopedobacter</taxon>
    </lineage>
</organism>
<accession>A0ABW4IFD4</accession>
<proteinExistence type="predicted"/>
<dbReference type="InterPro" id="IPR050832">
    <property type="entry name" value="Bact_Acetyltransf"/>
</dbReference>
<comment type="caution">
    <text evidence="4">The sequence shown here is derived from an EMBL/GenBank/DDBJ whole genome shotgun (WGS) entry which is preliminary data.</text>
</comment>
<name>A0ABW4IFD4_9SPHI</name>
<evidence type="ECO:0000313" key="5">
    <source>
        <dbReference type="Proteomes" id="UP001597118"/>
    </source>
</evidence>
<dbReference type="InterPro" id="IPR000182">
    <property type="entry name" value="GNAT_dom"/>
</dbReference>
<dbReference type="Proteomes" id="UP001597118">
    <property type="component" value="Unassembled WGS sequence"/>
</dbReference>
<keyword evidence="2 4" id="KW-0012">Acyltransferase</keyword>
<dbReference type="SUPFAM" id="SSF55729">
    <property type="entry name" value="Acyl-CoA N-acyltransferases (Nat)"/>
    <property type="match status" value="1"/>
</dbReference>
<dbReference type="InterPro" id="IPR016181">
    <property type="entry name" value="Acyl_CoA_acyltransferase"/>
</dbReference>
<evidence type="ECO:0000313" key="4">
    <source>
        <dbReference type="EMBL" id="MFD1631465.1"/>
    </source>
</evidence>
<protein>
    <submittedName>
        <fullName evidence="4">GNAT family N-acetyltransferase</fullName>
        <ecNumber evidence="4">2.3.-.-</ecNumber>
    </submittedName>
</protein>
<evidence type="ECO:0000256" key="2">
    <source>
        <dbReference type="ARBA" id="ARBA00023315"/>
    </source>
</evidence>
<dbReference type="PANTHER" id="PTHR43877">
    <property type="entry name" value="AMINOALKYLPHOSPHONATE N-ACETYLTRANSFERASE-RELATED-RELATED"/>
    <property type="match status" value="1"/>
</dbReference>
<dbReference type="PROSITE" id="PS51186">
    <property type="entry name" value="GNAT"/>
    <property type="match status" value="1"/>
</dbReference>
<gene>
    <name evidence="4" type="ORF">ACFSAH_16445</name>
</gene>
<reference evidence="5" key="1">
    <citation type="journal article" date="2019" name="Int. J. Syst. Evol. Microbiol.">
        <title>The Global Catalogue of Microorganisms (GCM) 10K type strain sequencing project: providing services to taxonomists for standard genome sequencing and annotation.</title>
        <authorList>
            <consortium name="The Broad Institute Genomics Platform"/>
            <consortium name="The Broad Institute Genome Sequencing Center for Infectious Disease"/>
            <person name="Wu L."/>
            <person name="Ma J."/>
        </authorList>
    </citation>
    <scope>NUCLEOTIDE SEQUENCE [LARGE SCALE GENOMIC DNA]</scope>
    <source>
        <strain evidence="5">CCUG 53762</strain>
    </source>
</reference>
<dbReference type="EMBL" id="JBHUDG010000047">
    <property type="protein sequence ID" value="MFD1631465.1"/>
    <property type="molecule type" value="Genomic_DNA"/>
</dbReference>
<dbReference type="GO" id="GO:0016746">
    <property type="term" value="F:acyltransferase activity"/>
    <property type="evidence" value="ECO:0007669"/>
    <property type="project" value="UniProtKB-KW"/>
</dbReference>
<dbReference type="CDD" id="cd04301">
    <property type="entry name" value="NAT_SF"/>
    <property type="match status" value="1"/>
</dbReference>
<dbReference type="Gene3D" id="3.40.630.30">
    <property type="match status" value="1"/>
</dbReference>
<dbReference type="RefSeq" id="WP_379663831.1">
    <property type="nucleotide sequence ID" value="NZ_JBHUDG010000047.1"/>
</dbReference>
<keyword evidence="1 4" id="KW-0808">Transferase</keyword>
<dbReference type="Pfam" id="PF00583">
    <property type="entry name" value="Acetyltransf_1"/>
    <property type="match status" value="1"/>
</dbReference>
<keyword evidence="5" id="KW-1185">Reference proteome</keyword>
<evidence type="ECO:0000256" key="1">
    <source>
        <dbReference type="ARBA" id="ARBA00022679"/>
    </source>
</evidence>
<evidence type="ECO:0000259" key="3">
    <source>
        <dbReference type="PROSITE" id="PS51186"/>
    </source>
</evidence>